<evidence type="ECO:0000313" key="2">
    <source>
        <dbReference type="EMBL" id="CBX29792.1"/>
    </source>
</evidence>
<dbReference type="AlphaFoldDB" id="E1YGU8"/>
<feature type="repeat" description="TPR" evidence="1">
    <location>
        <begin position="584"/>
        <end position="617"/>
    </location>
</feature>
<dbReference type="PROSITE" id="PS50005">
    <property type="entry name" value="TPR"/>
    <property type="match status" value="3"/>
</dbReference>
<feature type="repeat" description="TPR" evidence="1">
    <location>
        <begin position="221"/>
        <end position="254"/>
    </location>
</feature>
<dbReference type="InterPro" id="IPR019734">
    <property type="entry name" value="TPR_rpt"/>
</dbReference>
<accession>E1YGU8</accession>
<dbReference type="Pfam" id="PF13174">
    <property type="entry name" value="TPR_6"/>
    <property type="match status" value="1"/>
</dbReference>
<name>E1YGU8_9BACT</name>
<protein>
    <recommendedName>
        <fullName evidence="3">Tetratricopeptide repeat protein</fullName>
    </recommendedName>
</protein>
<gene>
    <name evidence="2" type="ORF">N47_F14870</name>
</gene>
<sequence length="679" mass="77408">MVPEKKPQIDPGKLLLEKMTELEPNDGSEEAALFLSGANAFKDSHFKESVDSLNNLIQSYPKGKYSEKAHFLLAKSFDRLYAKTSSDYFSVIKNSYDDAIYKFPSSAFTPDALLSAGNLCLKTNNIGEAMAYYNRVIEKHISPHTTVRALLNKGEALFQKGKYPEALSIYEIIIQAHNTDSGNTEAELGIAKTLFEMNSFQKSMALLNKLGQNHENIYRYPDIALYLGYNYYQLGNYNAAIKNLFEYYNIYPDSKVNHLVLSKIGDAYRADKLSESASKIYMLVFEQFPHTEGAQISLTRLAEQQENGELKNGNNFISPATIENDLSSPRKIYEKITSEYLSKDNKNPMLEYTRLKLALIYQKEKNYKKSMQVLESLLHNYPLSKLYPEIIYALTDNIEAILKDRKNDEDDKEAYIDVVNMYLRKKNIIKRLAPPKTLIAIASACIRLGLEDTAAELFLQAESVLPEKEKPGKLFYYLGKYYFENGQQEKGLKKLDSLTAQYQSGEFVAKAYSFKGIFFEKNKKYEQAIEMFSQALKSEPEVEDRIMLLADKARVLAASGLNNDSLKSALEAEQLLSANPKQPQFVYLKVGEIFLHLGKPEDALLLFNNALTLKKDAIENMKIRYLAAQCYEALNRKSDYISAYNRIAKSGDPLWSKLANERLEAIMFKELLSKRDRVK</sequence>
<dbReference type="EMBL" id="FR695873">
    <property type="protein sequence ID" value="CBX29792.1"/>
    <property type="molecule type" value="Genomic_DNA"/>
</dbReference>
<dbReference type="PANTHER" id="PTHR12558">
    <property type="entry name" value="CELL DIVISION CYCLE 16,23,27"/>
    <property type="match status" value="1"/>
</dbReference>
<feature type="repeat" description="TPR" evidence="1">
    <location>
        <begin position="509"/>
        <end position="542"/>
    </location>
</feature>
<dbReference type="InterPro" id="IPR011990">
    <property type="entry name" value="TPR-like_helical_dom_sf"/>
</dbReference>
<dbReference type="Pfam" id="PF13432">
    <property type="entry name" value="TPR_16"/>
    <property type="match status" value="1"/>
</dbReference>
<reference evidence="2" key="1">
    <citation type="journal article" date="2011" name="Environ. Microbiol.">
        <title>Genomic insights into the metabolic potential of the polycyclic aromatic hydrocarbon degrading sulfate-reducing Deltaproteobacterium N47.</title>
        <authorList>
            <person name="Bergmann F."/>
            <person name="Selesi D."/>
            <person name="Weinmaier T."/>
            <person name="Tischler P."/>
            <person name="Rattei T."/>
            <person name="Meckenstock R.U."/>
        </authorList>
    </citation>
    <scope>NUCLEOTIDE SEQUENCE</scope>
</reference>
<organism evidence="2">
    <name type="scientific">uncultured Desulfobacterium sp</name>
    <dbReference type="NCBI Taxonomy" id="201089"/>
    <lineage>
        <taxon>Bacteria</taxon>
        <taxon>Pseudomonadati</taxon>
        <taxon>Thermodesulfobacteriota</taxon>
        <taxon>Desulfobacteria</taxon>
        <taxon>Desulfobacterales</taxon>
        <taxon>Desulfobacteriaceae</taxon>
        <taxon>Desulfobacterium</taxon>
        <taxon>environmental samples</taxon>
    </lineage>
</organism>
<dbReference type="SUPFAM" id="SSF48452">
    <property type="entry name" value="TPR-like"/>
    <property type="match status" value="2"/>
</dbReference>
<dbReference type="Pfam" id="PF13181">
    <property type="entry name" value="TPR_8"/>
    <property type="match status" value="1"/>
</dbReference>
<dbReference type="PANTHER" id="PTHR12558:SF13">
    <property type="entry name" value="CELL DIVISION CYCLE PROTEIN 27 HOMOLOG"/>
    <property type="match status" value="1"/>
</dbReference>
<keyword evidence="1" id="KW-0802">TPR repeat</keyword>
<dbReference type="Gene3D" id="1.25.40.10">
    <property type="entry name" value="Tetratricopeptide repeat domain"/>
    <property type="match status" value="5"/>
</dbReference>
<evidence type="ECO:0008006" key="3">
    <source>
        <dbReference type="Google" id="ProtNLM"/>
    </source>
</evidence>
<dbReference type="PROSITE" id="PS50293">
    <property type="entry name" value="TPR_REGION"/>
    <property type="match status" value="1"/>
</dbReference>
<proteinExistence type="predicted"/>
<dbReference type="SMART" id="SM00028">
    <property type="entry name" value="TPR"/>
    <property type="match status" value="8"/>
</dbReference>
<evidence type="ECO:0000256" key="1">
    <source>
        <dbReference type="PROSITE-ProRule" id="PRU00339"/>
    </source>
</evidence>